<reference evidence="1" key="1">
    <citation type="journal article" date="2017" name="Nature">
        <title>The sunflower genome provides insights into oil metabolism, flowering and Asterid evolution.</title>
        <authorList>
            <person name="Badouin H."/>
            <person name="Gouzy J."/>
            <person name="Grassa C.J."/>
            <person name="Murat F."/>
            <person name="Staton S.E."/>
            <person name="Cottret L."/>
            <person name="Lelandais-Briere C."/>
            <person name="Owens G.L."/>
            <person name="Carrere S."/>
            <person name="Mayjonade B."/>
            <person name="Legrand L."/>
            <person name="Gill N."/>
            <person name="Kane N.C."/>
            <person name="Bowers J.E."/>
            <person name="Hubner S."/>
            <person name="Bellec A."/>
            <person name="Berard A."/>
            <person name="Berges H."/>
            <person name="Blanchet N."/>
            <person name="Boniface M.C."/>
            <person name="Brunel D."/>
            <person name="Catrice O."/>
            <person name="Chaidir N."/>
            <person name="Claudel C."/>
            <person name="Donnadieu C."/>
            <person name="Faraut T."/>
            <person name="Fievet G."/>
            <person name="Helmstetter N."/>
            <person name="King M."/>
            <person name="Knapp S.J."/>
            <person name="Lai Z."/>
            <person name="Le Paslier M.C."/>
            <person name="Lippi Y."/>
            <person name="Lorenzon L."/>
            <person name="Mandel J.R."/>
            <person name="Marage G."/>
            <person name="Marchand G."/>
            <person name="Marquand E."/>
            <person name="Bret-Mestries E."/>
            <person name="Morien E."/>
            <person name="Nambeesan S."/>
            <person name="Nguyen T."/>
            <person name="Pegot-Espagnet P."/>
            <person name="Pouilly N."/>
            <person name="Raftis F."/>
            <person name="Sallet E."/>
            <person name="Schiex T."/>
            <person name="Thomas J."/>
            <person name="Vandecasteele C."/>
            <person name="Vares D."/>
            <person name="Vear F."/>
            <person name="Vautrin S."/>
            <person name="Crespi M."/>
            <person name="Mangin B."/>
            <person name="Burke J.M."/>
            <person name="Salse J."/>
            <person name="Munos S."/>
            <person name="Vincourt P."/>
            <person name="Rieseberg L.H."/>
            <person name="Langlade N.B."/>
        </authorList>
    </citation>
    <scope>NUCLEOTIDE SEQUENCE</scope>
    <source>
        <tissue evidence="1">Leaves</tissue>
    </source>
</reference>
<dbReference type="EC" id="3.5.1.6" evidence="1"/>
<keyword evidence="1" id="KW-0378">Hydrolase</keyword>
<accession>A0A9K3IKW5</accession>
<evidence type="ECO:0000313" key="1">
    <source>
        <dbReference type="EMBL" id="KAF5798402.1"/>
    </source>
</evidence>
<gene>
    <name evidence="1" type="ORF">HanXRQr2_Chr07g0292491</name>
</gene>
<organism evidence="1 2">
    <name type="scientific">Helianthus annuus</name>
    <name type="common">Common sunflower</name>
    <dbReference type="NCBI Taxonomy" id="4232"/>
    <lineage>
        <taxon>Eukaryota</taxon>
        <taxon>Viridiplantae</taxon>
        <taxon>Streptophyta</taxon>
        <taxon>Embryophyta</taxon>
        <taxon>Tracheophyta</taxon>
        <taxon>Spermatophyta</taxon>
        <taxon>Magnoliopsida</taxon>
        <taxon>eudicotyledons</taxon>
        <taxon>Gunneridae</taxon>
        <taxon>Pentapetalae</taxon>
        <taxon>asterids</taxon>
        <taxon>campanulids</taxon>
        <taxon>Asterales</taxon>
        <taxon>Asteraceae</taxon>
        <taxon>Asteroideae</taxon>
        <taxon>Heliantheae alliance</taxon>
        <taxon>Heliantheae</taxon>
        <taxon>Helianthus</taxon>
    </lineage>
</organism>
<reference evidence="1" key="2">
    <citation type="submission" date="2020-06" db="EMBL/GenBank/DDBJ databases">
        <title>Helianthus annuus Genome sequencing and assembly Release 2.</title>
        <authorList>
            <person name="Gouzy J."/>
            <person name="Langlade N."/>
            <person name="Munos S."/>
        </authorList>
    </citation>
    <scope>NUCLEOTIDE SEQUENCE</scope>
    <source>
        <tissue evidence="1">Leaves</tissue>
    </source>
</reference>
<keyword evidence="2" id="KW-1185">Reference proteome</keyword>
<dbReference type="Proteomes" id="UP000215914">
    <property type="component" value="Unassembled WGS sequence"/>
</dbReference>
<name>A0A9K3IKW5_HELAN</name>
<dbReference type="EMBL" id="MNCJ02000322">
    <property type="protein sequence ID" value="KAF5798402.1"/>
    <property type="molecule type" value="Genomic_DNA"/>
</dbReference>
<protein>
    <submittedName>
        <fullName evidence="1">Beta-ureidopropionase</fullName>
        <ecNumber evidence="1">3.5.1.6</ecNumber>
    </submittedName>
</protein>
<dbReference type="AlphaFoldDB" id="A0A9K3IKW5"/>
<comment type="caution">
    <text evidence="1">The sequence shown here is derived from an EMBL/GenBank/DDBJ whole genome shotgun (WGS) entry which is preliminary data.</text>
</comment>
<sequence>MGTVSSRFARKYNMLRKAPSVKLVSLRVNGAEIVFNPSATVGELSESMWPIEVIRG</sequence>
<proteinExistence type="predicted"/>
<dbReference type="Gramene" id="mRNA:HanXRQr2_Chr07g0292491">
    <property type="protein sequence ID" value="mRNA:HanXRQr2_Chr07g0292491"/>
    <property type="gene ID" value="HanXRQr2_Chr07g0292491"/>
</dbReference>
<evidence type="ECO:0000313" key="2">
    <source>
        <dbReference type="Proteomes" id="UP000215914"/>
    </source>
</evidence>
<dbReference type="GO" id="GO:0003837">
    <property type="term" value="F:beta-ureidopropionase activity"/>
    <property type="evidence" value="ECO:0007669"/>
    <property type="project" value="UniProtKB-EC"/>
</dbReference>